<evidence type="ECO:0000313" key="1">
    <source>
        <dbReference type="EMBL" id="HJG15168.1"/>
    </source>
</evidence>
<accession>A0A921IE66</accession>
<gene>
    <name evidence="1" type="ORF">K8V06_03380</name>
</gene>
<dbReference type="AlphaFoldDB" id="A0A921IE66"/>
<comment type="caution">
    <text evidence="1">The sequence shown here is derived from an EMBL/GenBank/DDBJ whole genome shotgun (WGS) entry which is preliminary data.</text>
</comment>
<dbReference type="EMBL" id="DYVK01000031">
    <property type="protein sequence ID" value="HJG15168.1"/>
    <property type="molecule type" value="Genomic_DNA"/>
</dbReference>
<keyword evidence="1" id="KW-0378">Hydrolase</keyword>
<keyword evidence="1" id="KW-0255">Endonuclease</keyword>
<reference evidence="1" key="2">
    <citation type="submission" date="2021-09" db="EMBL/GenBank/DDBJ databases">
        <authorList>
            <person name="Gilroy R."/>
        </authorList>
    </citation>
    <scope>NUCLEOTIDE SEQUENCE</scope>
    <source>
        <strain evidence="1">CHK189-29639</strain>
    </source>
</reference>
<organism evidence="1 2">
    <name type="scientific">Ligilactobacillus salivarius</name>
    <dbReference type="NCBI Taxonomy" id="1624"/>
    <lineage>
        <taxon>Bacteria</taxon>
        <taxon>Bacillati</taxon>
        <taxon>Bacillota</taxon>
        <taxon>Bacilli</taxon>
        <taxon>Lactobacillales</taxon>
        <taxon>Lactobacillaceae</taxon>
        <taxon>Ligilactobacillus</taxon>
    </lineage>
</organism>
<dbReference type="GO" id="GO:0004519">
    <property type="term" value="F:endonuclease activity"/>
    <property type="evidence" value="ECO:0007669"/>
    <property type="project" value="UniProtKB-KW"/>
</dbReference>
<keyword evidence="1" id="KW-0540">Nuclease</keyword>
<sequence>MKNRVITRKDFFPFSEIVSSRGPYRFTEKLHEDHPDARSRLSKGHDYDVSSNVFTRLSNIFYDEKPNNNKEYIKILGRENAKRVFKYIEKDYIKDYVSLNSYKVIIPQANGSGAIGEVLSTPLIGEPLIGEPLIGHTETFLSIGNYKDKKTAENLMKYIKTKFARALLGIKKITQSNVANKWDMVPLQDFTSNSDIDWTKSIHEIDEQLYRKYNLSKDEIEFIETKVKEMN</sequence>
<evidence type="ECO:0000313" key="2">
    <source>
        <dbReference type="Proteomes" id="UP000759256"/>
    </source>
</evidence>
<dbReference type="Proteomes" id="UP000759256">
    <property type="component" value="Unassembled WGS sequence"/>
</dbReference>
<proteinExistence type="predicted"/>
<name>A0A921IE66_9LACO</name>
<reference evidence="1" key="1">
    <citation type="journal article" date="2021" name="PeerJ">
        <title>Extensive microbial diversity within the chicken gut microbiome revealed by metagenomics and culture.</title>
        <authorList>
            <person name="Gilroy R."/>
            <person name="Ravi A."/>
            <person name="Getino M."/>
            <person name="Pursley I."/>
            <person name="Horton D.L."/>
            <person name="Alikhan N.F."/>
            <person name="Baker D."/>
            <person name="Gharbi K."/>
            <person name="Hall N."/>
            <person name="Watson M."/>
            <person name="Adriaenssens E.M."/>
            <person name="Foster-Nyarko E."/>
            <person name="Jarju S."/>
            <person name="Secka A."/>
            <person name="Antonio M."/>
            <person name="Oren A."/>
            <person name="Chaudhuri R.R."/>
            <person name="La Ragione R."/>
            <person name="Hildebrand F."/>
            <person name="Pallen M.J."/>
        </authorList>
    </citation>
    <scope>NUCLEOTIDE SEQUENCE</scope>
    <source>
        <strain evidence="1">CHK189-29639</strain>
    </source>
</reference>
<protein>
    <submittedName>
        <fullName evidence="1">Restriction endonuclease</fullName>
    </submittedName>
</protein>